<dbReference type="PROSITE" id="PS51257">
    <property type="entry name" value="PROKAR_LIPOPROTEIN"/>
    <property type="match status" value="1"/>
</dbReference>
<dbReference type="InterPro" id="IPR026272">
    <property type="entry name" value="SdpI"/>
</dbReference>
<keyword evidence="1" id="KW-1133">Transmembrane helix</keyword>
<dbReference type="AlphaFoldDB" id="A0A174ZKQ6"/>
<dbReference type="Proteomes" id="UP000078383">
    <property type="component" value="Unassembled WGS sequence"/>
</dbReference>
<gene>
    <name evidence="2" type="primary">sdpI_2</name>
    <name evidence="2" type="ORF">ERS852502_01623</name>
</gene>
<dbReference type="PIRSF" id="PIRSF038959">
    <property type="entry name" value="SdpI"/>
    <property type="match status" value="1"/>
</dbReference>
<name>A0A174ZKQ6_9FIRM</name>
<feature type="transmembrane region" description="Helical" evidence="1">
    <location>
        <begin position="176"/>
        <end position="198"/>
    </location>
</feature>
<dbReference type="OrthoDB" id="9808690at2"/>
<reference evidence="2 3" key="1">
    <citation type="submission" date="2015-09" db="EMBL/GenBank/DDBJ databases">
        <authorList>
            <consortium name="Pathogen Informatics"/>
        </authorList>
    </citation>
    <scope>NUCLEOTIDE SEQUENCE [LARGE SCALE GENOMIC DNA]</scope>
    <source>
        <strain evidence="2 3">2789STDY5834889</strain>
    </source>
</reference>
<feature type="transmembrane region" description="Helical" evidence="1">
    <location>
        <begin position="9"/>
        <end position="31"/>
    </location>
</feature>
<dbReference type="RefSeq" id="WP_064773969.1">
    <property type="nucleotide sequence ID" value="NZ_CZBX01000007.1"/>
</dbReference>
<protein>
    <submittedName>
        <fullName evidence="2">Immunity protein sdpI</fullName>
    </submittedName>
</protein>
<evidence type="ECO:0000313" key="2">
    <source>
        <dbReference type="EMBL" id="CUQ87744.1"/>
    </source>
</evidence>
<organism evidence="2 3">
    <name type="scientific">[Ruminococcus] torques</name>
    <dbReference type="NCBI Taxonomy" id="33039"/>
    <lineage>
        <taxon>Bacteria</taxon>
        <taxon>Bacillati</taxon>
        <taxon>Bacillota</taxon>
        <taxon>Clostridia</taxon>
        <taxon>Lachnospirales</taxon>
        <taxon>Lachnospiraceae</taxon>
        <taxon>Mediterraneibacter</taxon>
    </lineage>
</organism>
<keyword evidence="1" id="KW-0812">Transmembrane</keyword>
<feature type="transmembrane region" description="Helical" evidence="1">
    <location>
        <begin position="106"/>
        <end position="123"/>
    </location>
</feature>
<evidence type="ECO:0000313" key="3">
    <source>
        <dbReference type="Proteomes" id="UP000078383"/>
    </source>
</evidence>
<dbReference type="EMBL" id="CZBX01000007">
    <property type="protein sequence ID" value="CUQ87744.1"/>
    <property type="molecule type" value="Genomic_DNA"/>
</dbReference>
<feature type="transmembrane region" description="Helical" evidence="1">
    <location>
        <begin position="43"/>
        <end position="64"/>
    </location>
</feature>
<evidence type="ECO:0000256" key="1">
    <source>
        <dbReference type="SAM" id="Phobius"/>
    </source>
</evidence>
<accession>A0A174ZKQ6</accession>
<proteinExistence type="predicted"/>
<dbReference type="InterPro" id="IPR025962">
    <property type="entry name" value="SdpI/YhfL"/>
</dbReference>
<dbReference type="Pfam" id="PF13630">
    <property type="entry name" value="SdpI"/>
    <property type="match status" value="1"/>
</dbReference>
<feature type="transmembrane region" description="Helical" evidence="1">
    <location>
        <begin position="76"/>
        <end position="94"/>
    </location>
</feature>
<keyword evidence="1" id="KW-0472">Membrane</keyword>
<feature type="transmembrane region" description="Helical" evidence="1">
    <location>
        <begin position="152"/>
        <end position="170"/>
    </location>
</feature>
<sequence length="202" mass="23430">MRKKDKNTLLITTLICACTVIIYGIFCHFYLAERILTQDFYVGLFLLAIIIFNIILNIGLNFTVCKKRGAKFLVRLGKWIMPFTSLFFVIISIHSRIFPDSLFTDSAVYVFVGLVFIVSGNYFPKNQMNPYIGLKFPWLLHDEKSWDKTHRLAGYTWILAGFLCIFQLFISPLKIVIIPLVIILVGILPLVYSLMLVYMKRR</sequence>